<feature type="region of interest" description="Disordered" evidence="1">
    <location>
        <begin position="86"/>
        <end position="106"/>
    </location>
</feature>
<evidence type="ECO:0000313" key="2">
    <source>
        <dbReference type="EMBL" id="KAK2025626.1"/>
    </source>
</evidence>
<comment type="caution">
    <text evidence="2">The sequence shown here is derived from an EMBL/GenBank/DDBJ whole genome shotgun (WGS) entry which is preliminary data.</text>
</comment>
<protein>
    <submittedName>
        <fullName evidence="2">Uncharacterized protein</fullName>
    </submittedName>
</protein>
<dbReference type="AlphaFoldDB" id="A0AAD9HC32"/>
<sequence>MSRGTEPQGSLSEQESSSQKGRKPSKTEKKRLKRRLKNKAKRAAENPTTEPPDGRPEIAKQEQPVVKQEQLDLPADIDTALNYNSESEWEGFPDPPAPATHITPAVPEAGAGSSVVANETPAIEGKAGINALQQSIASQFPGNPRPATHTLLDLLEGPMLRGLAAPSQPGNHTVDQLALATRLWFAQYRDKQVRLGVVRKNKDPIVDIAGSRRNGILWIRIMDGNPSQPDQKPTKFCGMSVVPAEIRLYEKEYAKTESGKH</sequence>
<reference evidence="2" key="1">
    <citation type="submission" date="2021-06" db="EMBL/GenBank/DDBJ databases">
        <title>Comparative genomics, transcriptomics and evolutionary studies reveal genomic signatures of adaptation to plant cell wall in hemibiotrophic fungi.</title>
        <authorList>
            <consortium name="DOE Joint Genome Institute"/>
            <person name="Baroncelli R."/>
            <person name="Diaz J.F."/>
            <person name="Benocci T."/>
            <person name="Peng M."/>
            <person name="Battaglia E."/>
            <person name="Haridas S."/>
            <person name="Andreopoulos W."/>
            <person name="Labutti K."/>
            <person name="Pangilinan J."/>
            <person name="Floch G.L."/>
            <person name="Makela M.R."/>
            <person name="Henrissat B."/>
            <person name="Grigoriev I.V."/>
            <person name="Crouch J.A."/>
            <person name="De Vries R.P."/>
            <person name="Sukno S.A."/>
            <person name="Thon M.R."/>
        </authorList>
    </citation>
    <scope>NUCLEOTIDE SEQUENCE</scope>
    <source>
        <strain evidence="2">MAFF235873</strain>
    </source>
</reference>
<name>A0AAD9HC32_9PEZI</name>
<feature type="compositionally biased region" description="Basic residues" evidence="1">
    <location>
        <begin position="20"/>
        <end position="41"/>
    </location>
</feature>
<gene>
    <name evidence="2" type="ORF">LX32DRAFT_703021</name>
</gene>
<dbReference type="EMBL" id="MU842933">
    <property type="protein sequence ID" value="KAK2025626.1"/>
    <property type="molecule type" value="Genomic_DNA"/>
</dbReference>
<feature type="region of interest" description="Disordered" evidence="1">
    <location>
        <begin position="1"/>
        <end position="67"/>
    </location>
</feature>
<keyword evidence="3" id="KW-1185">Reference proteome</keyword>
<proteinExistence type="predicted"/>
<evidence type="ECO:0000313" key="3">
    <source>
        <dbReference type="Proteomes" id="UP001232148"/>
    </source>
</evidence>
<dbReference type="Proteomes" id="UP001232148">
    <property type="component" value="Unassembled WGS sequence"/>
</dbReference>
<evidence type="ECO:0000256" key="1">
    <source>
        <dbReference type="SAM" id="MobiDB-lite"/>
    </source>
</evidence>
<accession>A0AAD9HC32</accession>
<feature type="compositionally biased region" description="Low complexity" evidence="1">
    <location>
        <begin position="1"/>
        <end position="19"/>
    </location>
</feature>
<organism evidence="2 3">
    <name type="scientific">Colletotrichum zoysiae</name>
    <dbReference type="NCBI Taxonomy" id="1216348"/>
    <lineage>
        <taxon>Eukaryota</taxon>
        <taxon>Fungi</taxon>
        <taxon>Dikarya</taxon>
        <taxon>Ascomycota</taxon>
        <taxon>Pezizomycotina</taxon>
        <taxon>Sordariomycetes</taxon>
        <taxon>Hypocreomycetidae</taxon>
        <taxon>Glomerellales</taxon>
        <taxon>Glomerellaceae</taxon>
        <taxon>Colletotrichum</taxon>
        <taxon>Colletotrichum graminicola species complex</taxon>
    </lineage>
</organism>